<feature type="transmembrane region" description="Helical" evidence="1">
    <location>
        <begin position="385"/>
        <end position="404"/>
    </location>
</feature>
<keyword evidence="1" id="KW-0472">Membrane</keyword>
<dbReference type="AlphaFoldDB" id="A0A9W7EWV3"/>
<sequence length="496" mass="55354">MADSTTIINDLTNSQLQRELLKPKDFLKKVNDEAAEAAEARRELAAERDMFTYVIAELRSSTSSAPASDFLPLVLDNRNVSKFNANIVGKSITTTSCSFDTTIHKPPEEVFDAFFGDYNTNVTNKMLYQKAIEGERGGERRLVLKLRAILSVTGLITDLFVLWQYWEGSERMLKYRNASLASLTTLIVLQLMVVVIQNRKKGVRRILKEMAYVITGLKAPLDAYRVASGAEQEKDTEIDAMTEMTYCKCIEMFAESIPGIVIQTSAITNYLNSGGSVLMTAYLSLAVSILTTGVVSATLSYDWDTDPKNRAAVPDYYGYVPDSQRIRVVMMLMSLIGISSVKVLLTTLLVVCLGFVNVIYVVYFIGGDMMFYLLLKEERGKIRYWVPIDRLAGLMISLLIRAVVKFIVDFAGVSGLYFTLNLFTPVIGLALVFNLMPDGTYNELSTKLLTKLAGGLGGGLLFLLCLFFTLMEEKYRRTFLTTVTGGQFEETFHGQQ</sequence>
<reference evidence="3" key="1">
    <citation type="journal article" date="2023" name="Commun. Biol.">
        <title>Genome analysis of Parmales, the sister group of diatoms, reveals the evolutionary specialization of diatoms from phago-mixotrophs to photoautotrophs.</title>
        <authorList>
            <person name="Ban H."/>
            <person name="Sato S."/>
            <person name="Yoshikawa S."/>
            <person name="Yamada K."/>
            <person name="Nakamura Y."/>
            <person name="Ichinomiya M."/>
            <person name="Sato N."/>
            <person name="Blanc-Mathieu R."/>
            <person name="Endo H."/>
            <person name="Kuwata A."/>
            <person name="Ogata H."/>
        </authorList>
    </citation>
    <scope>NUCLEOTIDE SEQUENCE [LARGE SCALE GENOMIC DNA]</scope>
</reference>
<feature type="transmembrane region" description="Helical" evidence="1">
    <location>
        <begin position="416"/>
        <end position="436"/>
    </location>
</feature>
<accession>A0A9W7EWV3</accession>
<dbReference type="Proteomes" id="UP001162640">
    <property type="component" value="Unassembled WGS sequence"/>
</dbReference>
<evidence type="ECO:0000256" key="1">
    <source>
        <dbReference type="SAM" id="Phobius"/>
    </source>
</evidence>
<gene>
    <name evidence="2" type="ORF">TL16_g12570</name>
</gene>
<keyword evidence="1" id="KW-1133">Transmembrane helix</keyword>
<feature type="transmembrane region" description="Helical" evidence="1">
    <location>
        <begin position="146"/>
        <end position="166"/>
    </location>
</feature>
<evidence type="ECO:0000313" key="2">
    <source>
        <dbReference type="EMBL" id="GMH93230.1"/>
    </source>
</evidence>
<keyword evidence="1" id="KW-0812">Transmembrane</keyword>
<evidence type="ECO:0000313" key="3">
    <source>
        <dbReference type="Proteomes" id="UP001162640"/>
    </source>
</evidence>
<dbReference type="EMBL" id="BLQM01000517">
    <property type="protein sequence ID" value="GMH93230.1"/>
    <property type="molecule type" value="Genomic_DNA"/>
</dbReference>
<comment type="caution">
    <text evidence="2">The sequence shown here is derived from an EMBL/GenBank/DDBJ whole genome shotgun (WGS) entry which is preliminary data.</text>
</comment>
<proteinExistence type="predicted"/>
<name>A0A9W7EWV3_9STRA</name>
<feature type="transmembrane region" description="Helical" evidence="1">
    <location>
        <begin position="178"/>
        <end position="196"/>
    </location>
</feature>
<feature type="transmembrane region" description="Helical" evidence="1">
    <location>
        <begin position="343"/>
        <end position="365"/>
    </location>
</feature>
<organism evidence="2 3">
    <name type="scientific">Triparma laevis f. inornata</name>
    <dbReference type="NCBI Taxonomy" id="1714386"/>
    <lineage>
        <taxon>Eukaryota</taxon>
        <taxon>Sar</taxon>
        <taxon>Stramenopiles</taxon>
        <taxon>Ochrophyta</taxon>
        <taxon>Bolidophyceae</taxon>
        <taxon>Parmales</taxon>
        <taxon>Triparmaceae</taxon>
        <taxon>Triparma</taxon>
    </lineage>
</organism>
<feature type="transmembrane region" description="Helical" evidence="1">
    <location>
        <begin position="448"/>
        <end position="470"/>
    </location>
</feature>
<protein>
    <submittedName>
        <fullName evidence="2">Uncharacterized protein</fullName>
    </submittedName>
</protein>